<protein>
    <submittedName>
        <fullName evidence="1">Uncharacterized protein</fullName>
    </submittedName>
</protein>
<keyword evidence="2" id="KW-1185">Reference proteome</keyword>
<organism evidence="1 2">
    <name type="scientific">Chryseobacterium aquaeductus</name>
    <dbReference type="NCBI Taxonomy" id="2675056"/>
    <lineage>
        <taxon>Bacteria</taxon>
        <taxon>Pseudomonadati</taxon>
        <taxon>Bacteroidota</taxon>
        <taxon>Flavobacteriia</taxon>
        <taxon>Flavobacteriales</taxon>
        <taxon>Weeksellaceae</taxon>
        <taxon>Chryseobacterium group</taxon>
        <taxon>Chryseobacterium</taxon>
    </lineage>
</organism>
<gene>
    <name evidence="1" type="ORF">CHRY9390_03105</name>
</gene>
<dbReference type="AlphaFoldDB" id="A0A9N8QW05"/>
<dbReference type="Proteomes" id="UP000662618">
    <property type="component" value="Unassembled WGS sequence"/>
</dbReference>
<evidence type="ECO:0000313" key="2">
    <source>
        <dbReference type="Proteomes" id="UP000662618"/>
    </source>
</evidence>
<comment type="caution">
    <text evidence="1">The sequence shown here is derived from an EMBL/GenBank/DDBJ whole genome shotgun (WGS) entry which is preliminary data.</text>
</comment>
<dbReference type="EMBL" id="CAJIMS010000001">
    <property type="protein sequence ID" value="CAD7816124.1"/>
    <property type="molecule type" value="Genomic_DNA"/>
</dbReference>
<name>A0A9N8QW05_9FLAO</name>
<accession>A0A9N8QW05</accession>
<evidence type="ECO:0000313" key="1">
    <source>
        <dbReference type="EMBL" id="CAD7816124.1"/>
    </source>
</evidence>
<proteinExistence type="predicted"/>
<dbReference type="RefSeq" id="WP_162089302.1">
    <property type="nucleotide sequence ID" value="NZ_CAJIMS010000001.1"/>
</dbReference>
<sequence length="267" mass="29333">MIPRVNITSVTNNTTPVVNPAEGLLVFNNGTTTGINKSLYYWDNNELHWDYGLKLVETPLVATYTLNTVQNNILDNAGNGSSFSFHSNVTNPFTIEDSGNIPGFDIVLKGGFWVVTLPEGKYIMVASVELNLDNPNPTTQGTPLYGGTAGSGTYLNGVFMDLFTASYDFNTGAVTSGYTLNQRSEQYVVATVNQPHHLIYVVENIYTTGGVFYMAIGRSSGTSVNDTMDIIPNKTVSLPERWTELYPHFVLQNYKIFHSVVDVGKIC</sequence>
<reference evidence="1" key="1">
    <citation type="submission" date="2020-12" db="EMBL/GenBank/DDBJ databases">
        <authorList>
            <person name="Rodrigo-Torres L."/>
            <person name="Arahal R. D."/>
            <person name="Lucena T."/>
        </authorList>
    </citation>
    <scope>NUCLEOTIDE SEQUENCE</scope>
    <source>
        <strain evidence="1">CECT 9390</strain>
    </source>
</reference>